<evidence type="ECO:0000313" key="2">
    <source>
        <dbReference type="EMBL" id="ABA96991.2"/>
    </source>
</evidence>
<gene>
    <name evidence="2" type="ordered locus">LOC_Os12g16280</name>
</gene>
<dbReference type="InterPro" id="IPR021109">
    <property type="entry name" value="Peptidase_aspartic_dom_sf"/>
</dbReference>
<dbReference type="Pfam" id="PF00026">
    <property type="entry name" value="Asp"/>
    <property type="match status" value="1"/>
</dbReference>
<reference evidence="2" key="3">
    <citation type="submission" date="2006-01" db="EMBL/GenBank/DDBJ databases">
        <authorList>
            <person name="Buell R."/>
        </authorList>
    </citation>
    <scope>NUCLEOTIDE SEQUENCE</scope>
</reference>
<organism evidence="2">
    <name type="scientific">Oryza sativa subsp. japonica</name>
    <name type="common">Rice</name>
    <dbReference type="NCBI Taxonomy" id="39947"/>
    <lineage>
        <taxon>Eukaryota</taxon>
        <taxon>Viridiplantae</taxon>
        <taxon>Streptophyta</taxon>
        <taxon>Embryophyta</taxon>
        <taxon>Tracheophyta</taxon>
        <taxon>Spermatophyta</taxon>
        <taxon>Magnoliopsida</taxon>
        <taxon>Liliopsida</taxon>
        <taxon>Poales</taxon>
        <taxon>Poaceae</taxon>
        <taxon>BOP clade</taxon>
        <taxon>Oryzoideae</taxon>
        <taxon>Oryzeae</taxon>
        <taxon>Oryzinae</taxon>
        <taxon>Oryza</taxon>
        <taxon>Oryza sativa</taxon>
    </lineage>
</organism>
<accession>Q2QUH1</accession>
<feature type="domain" description="Peptidase A1" evidence="1">
    <location>
        <begin position="40"/>
        <end position="81"/>
    </location>
</feature>
<dbReference type="InterPro" id="IPR033121">
    <property type="entry name" value="PEPTIDASE_A1"/>
</dbReference>
<dbReference type="AlphaFoldDB" id="Q2QUH1"/>
<dbReference type="MEROPS" id="A01.057"/>
<reference evidence="2" key="2">
    <citation type="submission" date="2005-04" db="EMBL/GenBank/DDBJ databases">
        <authorList>
            <person name="Buell C.R."/>
            <person name="Wing R.A."/>
            <person name="McCombie W.A."/>
            <person name="Ouyang S."/>
        </authorList>
    </citation>
    <scope>NUCLEOTIDE SEQUENCE</scope>
</reference>
<dbReference type="SUPFAM" id="SSF50630">
    <property type="entry name" value="Acid proteases"/>
    <property type="match status" value="1"/>
</dbReference>
<sequence>MGEKRWSPLPLLSQGPPLSNLCYLGAEFRFQRVELGAEMMTDGKPAAIQYGTGSVDGFFNEDSVTVGDLVVKDQKIAIGDEVIIAFGRMGTMFRQSTEMSTSEWYELQIKKNKLCDMFDESSFGTTPSIPEMPVHRYDRDLSKNNFMSSPAPGDGFPIVTSLTTLFMNRDQLTGTNHIEFSANGPFKYQVAYQNLGLLGDDREWYFAIADVASCALPYQLCE</sequence>
<dbReference type="HOGENOM" id="CLU_2430959_0_0_1"/>
<name>Q2QUH1_ORYSJ</name>
<proteinExistence type="predicted"/>
<dbReference type="Gene3D" id="2.40.70.10">
    <property type="entry name" value="Acid Proteases"/>
    <property type="match status" value="1"/>
</dbReference>
<reference evidence="2" key="1">
    <citation type="journal article" date="2005" name="BMC Biol.">
        <title>The sequence of rice chromosomes 11 and 12, rich in disease resistance genes and recent gene duplications.</title>
        <authorList>
            <consortium name="The rice chromosomes 11 and 12 sequencing consortia"/>
        </authorList>
    </citation>
    <scope>NUCLEOTIDE SEQUENCE [LARGE SCALE GENOMIC DNA]</scope>
</reference>
<evidence type="ECO:0000259" key="1">
    <source>
        <dbReference type="Pfam" id="PF00026"/>
    </source>
</evidence>
<dbReference type="EMBL" id="DP000011">
    <property type="protein sequence ID" value="ABA96991.2"/>
    <property type="molecule type" value="Genomic_DNA"/>
</dbReference>
<protein>
    <submittedName>
        <fullName evidence="2">Expressed protein</fullName>
    </submittedName>
</protein>